<protein>
    <submittedName>
        <fullName evidence="1">Uncharacterized protein</fullName>
    </submittedName>
</protein>
<comment type="caution">
    <text evidence="1">The sequence shown here is derived from an EMBL/GenBank/DDBJ whole genome shotgun (WGS) entry which is preliminary data.</text>
</comment>
<sequence>MQTEVPDTNPAEADLPTAEMITYAQFLSAKARRDLLRVASGEAPPHGYPWAYLFQPPET</sequence>
<reference evidence="1" key="1">
    <citation type="submission" date="2021-04" db="EMBL/GenBank/DDBJ databases">
        <title>Draft genome assembly of strain Phenylobacterium sp. 20VBR1 using MiniION and Illumina platforms.</title>
        <authorList>
            <person name="Thomas F.A."/>
            <person name="Krishnan K.P."/>
            <person name="Sinha R.K."/>
        </authorList>
    </citation>
    <scope>NUCLEOTIDE SEQUENCE</scope>
    <source>
        <strain evidence="1">20VBR1</strain>
    </source>
</reference>
<dbReference type="AlphaFoldDB" id="A0A941CZH3"/>
<gene>
    <name evidence="1" type="ORF">JKL49_09090</name>
</gene>
<dbReference type="EMBL" id="JAGSGD010000001">
    <property type="protein sequence ID" value="MBR7619540.1"/>
    <property type="molecule type" value="Genomic_DNA"/>
</dbReference>
<organism evidence="1 2">
    <name type="scientific">Phenylobacterium glaciei</name>
    <dbReference type="NCBI Taxonomy" id="2803784"/>
    <lineage>
        <taxon>Bacteria</taxon>
        <taxon>Pseudomonadati</taxon>
        <taxon>Pseudomonadota</taxon>
        <taxon>Alphaproteobacteria</taxon>
        <taxon>Caulobacterales</taxon>
        <taxon>Caulobacteraceae</taxon>
        <taxon>Phenylobacterium</taxon>
    </lineage>
</organism>
<keyword evidence="2" id="KW-1185">Reference proteome</keyword>
<dbReference type="Proteomes" id="UP000622580">
    <property type="component" value="Unassembled WGS sequence"/>
</dbReference>
<proteinExistence type="predicted"/>
<evidence type="ECO:0000313" key="1">
    <source>
        <dbReference type="EMBL" id="MBR7619540.1"/>
    </source>
</evidence>
<dbReference type="RefSeq" id="WP_215339888.1">
    <property type="nucleotide sequence ID" value="NZ_JAGSGD010000001.1"/>
</dbReference>
<evidence type="ECO:0000313" key="2">
    <source>
        <dbReference type="Proteomes" id="UP000622580"/>
    </source>
</evidence>
<name>A0A941CZH3_9CAUL</name>
<accession>A0A941CZH3</accession>